<evidence type="ECO:0000256" key="8">
    <source>
        <dbReference type="ARBA" id="ARBA00022777"/>
    </source>
</evidence>
<dbReference type="InterPro" id="IPR035965">
    <property type="entry name" value="PAS-like_dom_sf"/>
</dbReference>
<keyword evidence="5" id="KW-0716">Sensory transduction</keyword>
<sequence>MNVETSYEVDLTSCDREPIHQLGLIQDFGALIAVTSDWNVAFKSRNCHEVLGLRKPVEIGDRLADHFSAAALESLRRHAGDAGKLGVVERLFGIDLDESGRPFDIAVHSTGPYNIIEIEPSDTGAGIEYTAALRPMVERLQHTTSAKDLCEEAATQLKRFLGFDRVMVYKFHPDESGEVIAEARESHLDTFLSLRYPKTDIPQQARRLYRTNLFRIISDVNAEPVPLEPRTALGGDPLDLSKSTLRAVSPIHIEYLQNMGVGASLSISIIVEGKLWGLFACHHYSARRLPFKQRTAAELFSQLFSLQLEIAIMAAGNAAKERARDLHDRLMSQLIGGSSLADNLEVIENALAKLIPHDGLSAYINGEYRSRGAAPNEEEFRALVPALNTSSTSSIVHSDALADLIPKAQAFAGRVVGALIIPVSRRPRDYVTLWRRELQQTVTWAGNPEKVATIGPNGDRLTPRKSFAAWQESVSGRSADWSQEELGIAERLRVTLLEVILRVTDEQVQERARAQERQELLIAELNHRVRNILTLIRSLIGQSKGEAKSIDQFADLIGGRIRALAMAHDHITRENWASASLVELLKSEAEAYLVGKANRVNITGEDALVNPEAYTVLALVVHEMMTNSAKYGSLCDSSGSLDIEISFTEHRDLAIAWREHGGPPVKAPTRRGFGSTIIEKSIPFELKGNADVRYKLSGLEADFVIPSRFAEAAPDEQPATQGQAEAEAERVAAEDFAEDETDRPVLVVEDSMIIAMDAEEMLRQIGFSNVVVASSTETALAEIAKKEPILALLDFNLGDGTSEAIARKLTERSVPFWFVTGYGDAVQQLSKSEARGVLQKPYTRDDLQRLVSQLSQKRDGD</sequence>
<dbReference type="Gene3D" id="3.40.50.2300">
    <property type="match status" value="1"/>
</dbReference>
<dbReference type="SMART" id="SM00911">
    <property type="entry name" value="HWE_HK"/>
    <property type="match status" value="1"/>
</dbReference>
<evidence type="ECO:0000256" key="10">
    <source>
        <dbReference type="ARBA" id="ARBA00022991"/>
    </source>
</evidence>
<dbReference type="InterPro" id="IPR003018">
    <property type="entry name" value="GAF"/>
</dbReference>
<protein>
    <recommendedName>
        <fullName evidence="2">histidine kinase</fullName>
        <ecNumber evidence="2">2.7.13.3</ecNumber>
    </recommendedName>
</protein>
<evidence type="ECO:0000256" key="12">
    <source>
        <dbReference type="PROSITE-ProRule" id="PRU00169"/>
    </source>
</evidence>
<proteinExistence type="predicted"/>
<evidence type="ECO:0000256" key="11">
    <source>
        <dbReference type="ARBA" id="ARBA00023170"/>
    </source>
</evidence>
<keyword evidence="7" id="KW-0547">Nucleotide-binding</keyword>
<dbReference type="EMBL" id="RPFZ01000001">
    <property type="protein sequence ID" value="RPF71083.1"/>
    <property type="molecule type" value="Genomic_DNA"/>
</dbReference>
<dbReference type="RefSeq" id="WP_123879188.1">
    <property type="nucleotide sequence ID" value="NZ_RPFZ01000001.1"/>
</dbReference>
<dbReference type="InterPro" id="IPR009219">
    <property type="entry name" value="Bactrphtchr_CheY"/>
</dbReference>
<dbReference type="PROSITE" id="PS50046">
    <property type="entry name" value="PHYTOCHROME_2"/>
    <property type="match status" value="1"/>
</dbReference>
<dbReference type="SUPFAM" id="SSF55781">
    <property type="entry name" value="GAF domain-like"/>
    <property type="match status" value="2"/>
</dbReference>
<dbReference type="OrthoDB" id="136506at2"/>
<dbReference type="PANTHER" id="PTHR41523">
    <property type="entry name" value="TWO-COMPONENT SYSTEM SENSOR PROTEIN"/>
    <property type="match status" value="1"/>
</dbReference>
<evidence type="ECO:0000259" key="14">
    <source>
        <dbReference type="PROSITE" id="PS50110"/>
    </source>
</evidence>
<evidence type="ECO:0000256" key="2">
    <source>
        <dbReference type="ARBA" id="ARBA00012438"/>
    </source>
</evidence>
<evidence type="ECO:0000256" key="9">
    <source>
        <dbReference type="ARBA" id="ARBA00022840"/>
    </source>
</evidence>
<evidence type="ECO:0000256" key="1">
    <source>
        <dbReference type="ARBA" id="ARBA00000085"/>
    </source>
</evidence>
<dbReference type="Pfam" id="PF08446">
    <property type="entry name" value="PAS_2"/>
    <property type="match status" value="1"/>
</dbReference>
<dbReference type="Gene3D" id="3.30.450.20">
    <property type="entry name" value="PAS domain"/>
    <property type="match status" value="1"/>
</dbReference>
<feature type="modified residue" description="4-aspartylphosphate" evidence="12">
    <location>
        <position position="794"/>
    </location>
</feature>
<evidence type="ECO:0000259" key="13">
    <source>
        <dbReference type="PROSITE" id="PS50046"/>
    </source>
</evidence>
<dbReference type="GO" id="GO:0004673">
    <property type="term" value="F:protein histidine kinase activity"/>
    <property type="evidence" value="ECO:0007669"/>
    <property type="project" value="UniProtKB-EC"/>
</dbReference>
<dbReference type="Gene3D" id="3.30.450.40">
    <property type="match status" value="1"/>
</dbReference>
<organism evidence="15 16">
    <name type="scientific">Aurantiacibacter spongiae</name>
    <dbReference type="NCBI Taxonomy" id="2488860"/>
    <lineage>
        <taxon>Bacteria</taxon>
        <taxon>Pseudomonadati</taxon>
        <taxon>Pseudomonadota</taxon>
        <taxon>Alphaproteobacteria</taxon>
        <taxon>Sphingomonadales</taxon>
        <taxon>Erythrobacteraceae</taxon>
        <taxon>Aurantiacibacter</taxon>
    </lineage>
</organism>
<dbReference type="InterPro" id="IPR001294">
    <property type="entry name" value="Phytochrome"/>
</dbReference>
<comment type="caution">
    <text evidence="15">The sequence shown here is derived from an EMBL/GenBank/DDBJ whole genome shotgun (WGS) entry which is preliminary data.</text>
</comment>
<dbReference type="GO" id="GO:0005524">
    <property type="term" value="F:ATP binding"/>
    <property type="evidence" value="ECO:0007669"/>
    <property type="project" value="UniProtKB-KW"/>
</dbReference>
<comment type="catalytic activity">
    <reaction evidence="1">
        <text>ATP + protein L-histidine = ADP + protein N-phospho-L-histidine.</text>
        <dbReference type="EC" id="2.7.13.3"/>
    </reaction>
</comment>
<dbReference type="Pfam" id="PF00072">
    <property type="entry name" value="Response_reg"/>
    <property type="match status" value="1"/>
</dbReference>
<keyword evidence="11" id="KW-0675">Receptor</keyword>
<dbReference type="InterPro" id="IPR013654">
    <property type="entry name" value="PAS_2"/>
</dbReference>
<dbReference type="Gene3D" id="3.30.565.10">
    <property type="entry name" value="Histidine kinase-like ATPase, C-terminal domain"/>
    <property type="match status" value="1"/>
</dbReference>
<dbReference type="GO" id="GO:0006355">
    <property type="term" value="P:regulation of DNA-templated transcription"/>
    <property type="evidence" value="ECO:0007669"/>
    <property type="project" value="InterPro"/>
</dbReference>
<accession>A0A3N5CPY7</accession>
<dbReference type="Proteomes" id="UP000275232">
    <property type="component" value="Unassembled WGS sequence"/>
</dbReference>
<dbReference type="SUPFAM" id="SSF55785">
    <property type="entry name" value="PYP-like sensor domain (PAS domain)"/>
    <property type="match status" value="1"/>
</dbReference>
<evidence type="ECO:0000256" key="6">
    <source>
        <dbReference type="ARBA" id="ARBA00022679"/>
    </source>
</evidence>
<feature type="domain" description="Phytochrome chromophore attachment site" evidence="13">
    <location>
        <begin position="145"/>
        <end position="302"/>
    </location>
</feature>
<evidence type="ECO:0000256" key="7">
    <source>
        <dbReference type="ARBA" id="ARBA00022741"/>
    </source>
</evidence>
<evidence type="ECO:0000256" key="3">
    <source>
        <dbReference type="ARBA" id="ARBA00022543"/>
    </source>
</evidence>
<keyword evidence="16" id="KW-1185">Reference proteome</keyword>
<keyword evidence="3" id="KW-0600">Photoreceptor protein</keyword>
<dbReference type="InterPro" id="IPR036890">
    <property type="entry name" value="HATPase_C_sf"/>
</dbReference>
<dbReference type="Pfam" id="PF01590">
    <property type="entry name" value="GAF"/>
    <property type="match status" value="1"/>
</dbReference>
<dbReference type="PROSITE" id="PS50110">
    <property type="entry name" value="RESPONSE_REGULATORY"/>
    <property type="match status" value="1"/>
</dbReference>
<dbReference type="InterPro" id="IPR029016">
    <property type="entry name" value="GAF-like_dom_sf"/>
</dbReference>
<evidence type="ECO:0000313" key="15">
    <source>
        <dbReference type="EMBL" id="RPF71083.1"/>
    </source>
</evidence>
<keyword evidence="10" id="KW-0157">Chromophore</keyword>
<gene>
    <name evidence="15" type="ORF">EG799_05245</name>
</gene>
<dbReference type="Pfam" id="PF07536">
    <property type="entry name" value="HWE_HK"/>
    <property type="match status" value="1"/>
</dbReference>
<dbReference type="GO" id="GO:0000160">
    <property type="term" value="P:phosphorelay signal transduction system"/>
    <property type="evidence" value="ECO:0007669"/>
    <property type="project" value="InterPro"/>
</dbReference>
<dbReference type="PRINTS" id="PR01033">
    <property type="entry name" value="PHYTOCHROME"/>
</dbReference>
<dbReference type="InterPro" id="IPR001789">
    <property type="entry name" value="Sig_transdc_resp-reg_receiver"/>
</dbReference>
<keyword evidence="4 12" id="KW-0597">Phosphoprotein</keyword>
<dbReference type="InterPro" id="IPR043150">
    <property type="entry name" value="Phytochrome_PHY_sf"/>
</dbReference>
<dbReference type="PIRSF" id="PIRSF036397">
    <property type="entry name" value="Bactrphtchrm_rec"/>
    <property type="match status" value="1"/>
</dbReference>
<keyword evidence="9" id="KW-0067">ATP-binding</keyword>
<dbReference type="InterPro" id="IPR016132">
    <property type="entry name" value="Phyto_chromo_attachment"/>
</dbReference>
<keyword evidence="8" id="KW-0418">Kinase</keyword>
<dbReference type="InterPro" id="IPR011006">
    <property type="entry name" value="CheY-like_superfamily"/>
</dbReference>
<dbReference type="InterPro" id="IPR011102">
    <property type="entry name" value="Sig_transdc_His_kinase_HWE"/>
</dbReference>
<reference evidence="15 16" key="1">
    <citation type="submission" date="2018-11" db="EMBL/GenBank/DDBJ databases">
        <title>Erythrobacter spongiae sp. nov., isolated from a marine sponge.</title>
        <authorList>
            <person name="Zhuang L."/>
            <person name="Luo L."/>
        </authorList>
    </citation>
    <scope>NUCLEOTIDE SEQUENCE [LARGE SCALE GENOMIC DNA]</scope>
    <source>
        <strain evidence="15 16">HN-E23</strain>
    </source>
</reference>
<dbReference type="PANTHER" id="PTHR41523:SF7">
    <property type="entry name" value="HISTIDINE KINASE"/>
    <property type="match status" value="1"/>
</dbReference>
<name>A0A3N5CPY7_9SPHN</name>
<evidence type="ECO:0000313" key="16">
    <source>
        <dbReference type="Proteomes" id="UP000275232"/>
    </source>
</evidence>
<dbReference type="AlphaFoldDB" id="A0A3N5CPY7"/>
<evidence type="ECO:0000256" key="5">
    <source>
        <dbReference type="ARBA" id="ARBA00022606"/>
    </source>
</evidence>
<dbReference type="Gene3D" id="3.30.450.270">
    <property type="match status" value="1"/>
</dbReference>
<dbReference type="GO" id="GO:0009881">
    <property type="term" value="F:photoreceptor activity"/>
    <property type="evidence" value="ECO:0007669"/>
    <property type="project" value="UniProtKB-KW"/>
</dbReference>
<evidence type="ECO:0000256" key="4">
    <source>
        <dbReference type="ARBA" id="ARBA00022553"/>
    </source>
</evidence>
<dbReference type="EC" id="2.7.13.3" evidence="2"/>
<dbReference type="SUPFAM" id="SSF52172">
    <property type="entry name" value="CheY-like"/>
    <property type="match status" value="1"/>
</dbReference>
<dbReference type="Pfam" id="PF00360">
    <property type="entry name" value="PHY"/>
    <property type="match status" value="1"/>
</dbReference>
<dbReference type="SMART" id="SM00448">
    <property type="entry name" value="REC"/>
    <property type="match status" value="1"/>
</dbReference>
<feature type="domain" description="Response regulatory" evidence="14">
    <location>
        <begin position="744"/>
        <end position="855"/>
    </location>
</feature>
<dbReference type="InterPro" id="IPR013515">
    <property type="entry name" value="Phytochrome_cen-reg"/>
</dbReference>
<keyword evidence="6" id="KW-0808">Transferase</keyword>
<dbReference type="GO" id="GO:0009584">
    <property type="term" value="P:detection of visible light"/>
    <property type="evidence" value="ECO:0007669"/>
    <property type="project" value="InterPro"/>
</dbReference>
<dbReference type="SMART" id="SM00065">
    <property type="entry name" value="GAF"/>
    <property type="match status" value="1"/>
</dbReference>